<dbReference type="Proteomes" id="UP000770717">
    <property type="component" value="Unassembled WGS sequence"/>
</dbReference>
<reference evidence="1" key="1">
    <citation type="thesis" date="2020" institute="ProQuest LLC" country="789 East Eisenhower Parkway, Ann Arbor, MI, USA">
        <title>Comparative Genomics and Chromosome Evolution.</title>
        <authorList>
            <person name="Mudd A.B."/>
        </authorList>
    </citation>
    <scope>NUCLEOTIDE SEQUENCE</scope>
    <source>
        <strain evidence="1">HN-11 Male</strain>
        <tissue evidence="1">Kidney and liver</tissue>
    </source>
</reference>
<gene>
    <name evidence="1" type="ORF">GDO78_009971</name>
</gene>
<organism evidence="1 2">
    <name type="scientific">Eleutherodactylus coqui</name>
    <name type="common">Puerto Rican coqui</name>
    <dbReference type="NCBI Taxonomy" id="57060"/>
    <lineage>
        <taxon>Eukaryota</taxon>
        <taxon>Metazoa</taxon>
        <taxon>Chordata</taxon>
        <taxon>Craniata</taxon>
        <taxon>Vertebrata</taxon>
        <taxon>Euteleostomi</taxon>
        <taxon>Amphibia</taxon>
        <taxon>Batrachia</taxon>
        <taxon>Anura</taxon>
        <taxon>Neobatrachia</taxon>
        <taxon>Hyloidea</taxon>
        <taxon>Eleutherodactylidae</taxon>
        <taxon>Eleutherodactylinae</taxon>
        <taxon>Eleutherodactylus</taxon>
        <taxon>Eleutherodactylus</taxon>
    </lineage>
</organism>
<protein>
    <submittedName>
        <fullName evidence="1">Uncharacterized protein</fullName>
    </submittedName>
</protein>
<sequence length="96" mass="10870">MMFIGAIWSLVGDHWSKYLLTYTYTHSISHEHKGVGHVGFYGIPISLGSRKSSVHVRTKNSNVLVRFCKLVTKQRCVSVVLDSAVMFVKSVFGYKF</sequence>
<dbReference type="EMBL" id="WNTK01000005">
    <property type="protein sequence ID" value="KAG9484336.1"/>
    <property type="molecule type" value="Genomic_DNA"/>
</dbReference>
<name>A0A8J6FBK0_ELECQ</name>
<comment type="caution">
    <text evidence="1">The sequence shown here is derived from an EMBL/GenBank/DDBJ whole genome shotgun (WGS) entry which is preliminary data.</text>
</comment>
<dbReference type="AlphaFoldDB" id="A0A8J6FBK0"/>
<proteinExistence type="predicted"/>
<accession>A0A8J6FBK0</accession>
<evidence type="ECO:0000313" key="2">
    <source>
        <dbReference type="Proteomes" id="UP000770717"/>
    </source>
</evidence>
<keyword evidence="2" id="KW-1185">Reference proteome</keyword>
<evidence type="ECO:0000313" key="1">
    <source>
        <dbReference type="EMBL" id="KAG9484336.1"/>
    </source>
</evidence>